<keyword evidence="4" id="KW-1185">Reference proteome</keyword>
<evidence type="ECO:0000313" key="3">
    <source>
        <dbReference type="EMBL" id="EMD34700.1"/>
    </source>
</evidence>
<feature type="transmembrane region" description="Helical" evidence="2">
    <location>
        <begin position="101"/>
        <end position="124"/>
    </location>
</feature>
<dbReference type="AlphaFoldDB" id="M2QR86"/>
<name>M2QR86_CERS8</name>
<evidence type="ECO:0000256" key="2">
    <source>
        <dbReference type="SAM" id="Phobius"/>
    </source>
</evidence>
<reference evidence="3 4" key="1">
    <citation type="journal article" date="2012" name="Proc. Natl. Acad. Sci. U.S.A.">
        <title>Comparative genomics of Ceriporiopsis subvermispora and Phanerochaete chrysosporium provide insight into selective ligninolysis.</title>
        <authorList>
            <person name="Fernandez-Fueyo E."/>
            <person name="Ruiz-Duenas F.J."/>
            <person name="Ferreira P."/>
            <person name="Floudas D."/>
            <person name="Hibbett D.S."/>
            <person name="Canessa P."/>
            <person name="Larrondo L.F."/>
            <person name="James T.Y."/>
            <person name="Seelenfreund D."/>
            <person name="Lobos S."/>
            <person name="Polanco R."/>
            <person name="Tello M."/>
            <person name="Honda Y."/>
            <person name="Watanabe T."/>
            <person name="Watanabe T."/>
            <person name="Ryu J.S."/>
            <person name="Kubicek C.P."/>
            <person name="Schmoll M."/>
            <person name="Gaskell J."/>
            <person name="Hammel K.E."/>
            <person name="St John F.J."/>
            <person name="Vanden Wymelenberg A."/>
            <person name="Sabat G."/>
            <person name="Splinter BonDurant S."/>
            <person name="Syed K."/>
            <person name="Yadav J.S."/>
            <person name="Doddapaneni H."/>
            <person name="Subramanian V."/>
            <person name="Lavin J.L."/>
            <person name="Oguiza J.A."/>
            <person name="Perez G."/>
            <person name="Pisabarro A.G."/>
            <person name="Ramirez L."/>
            <person name="Santoyo F."/>
            <person name="Master E."/>
            <person name="Coutinho P.M."/>
            <person name="Henrissat B."/>
            <person name="Lombard V."/>
            <person name="Magnuson J.K."/>
            <person name="Kuees U."/>
            <person name="Hori C."/>
            <person name="Igarashi K."/>
            <person name="Samejima M."/>
            <person name="Held B.W."/>
            <person name="Barry K.W."/>
            <person name="LaButti K.M."/>
            <person name="Lapidus A."/>
            <person name="Lindquist E.A."/>
            <person name="Lucas S.M."/>
            <person name="Riley R."/>
            <person name="Salamov A.A."/>
            <person name="Hoffmeister D."/>
            <person name="Schwenk D."/>
            <person name="Hadar Y."/>
            <person name="Yarden O."/>
            <person name="de Vries R.P."/>
            <person name="Wiebenga A."/>
            <person name="Stenlid J."/>
            <person name="Eastwood D."/>
            <person name="Grigoriev I.V."/>
            <person name="Berka R.M."/>
            <person name="Blanchette R.A."/>
            <person name="Kersten P."/>
            <person name="Martinez A.T."/>
            <person name="Vicuna R."/>
            <person name="Cullen D."/>
        </authorList>
    </citation>
    <scope>NUCLEOTIDE SEQUENCE [LARGE SCALE GENOMIC DNA]</scope>
    <source>
        <strain evidence="3 4">B</strain>
    </source>
</reference>
<proteinExistence type="predicted"/>
<dbReference type="HOGENOM" id="CLU_1151671_0_0_1"/>
<feature type="region of interest" description="Disordered" evidence="1">
    <location>
        <begin position="71"/>
        <end position="91"/>
    </location>
</feature>
<organism evidence="3 4">
    <name type="scientific">Ceriporiopsis subvermispora (strain B)</name>
    <name type="common">White-rot fungus</name>
    <name type="synonym">Gelatoporia subvermispora</name>
    <dbReference type="NCBI Taxonomy" id="914234"/>
    <lineage>
        <taxon>Eukaryota</taxon>
        <taxon>Fungi</taxon>
        <taxon>Dikarya</taxon>
        <taxon>Basidiomycota</taxon>
        <taxon>Agaricomycotina</taxon>
        <taxon>Agaricomycetes</taxon>
        <taxon>Polyporales</taxon>
        <taxon>Gelatoporiaceae</taxon>
        <taxon>Gelatoporia</taxon>
    </lineage>
</organism>
<accession>M2QR86</accession>
<evidence type="ECO:0000313" key="4">
    <source>
        <dbReference type="Proteomes" id="UP000016930"/>
    </source>
</evidence>
<protein>
    <submittedName>
        <fullName evidence="3">Uncharacterized protein</fullName>
    </submittedName>
</protein>
<keyword evidence="2" id="KW-0472">Membrane</keyword>
<gene>
    <name evidence="3" type="ORF">CERSUDRAFT_116890</name>
</gene>
<evidence type="ECO:0000256" key="1">
    <source>
        <dbReference type="SAM" id="MobiDB-lite"/>
    </source>
</evidence>
<keyword evidence="2" id="KW-0812">Transmembrane</keyword>
<dbReference type="EMBL" id="KB445802">
    <property type="protein sequence ID" value="EMD34700.1"/>
    <property type="molecule type" value="Genomic_DNA"/>
</dbReference>
<keyword evidence="2" id="KW-1133">Transmembrane helix</keyword>
<feature type="region of interest" description="Disordered" evidence="1">
    <location>
        <begin position="219"/>
        <end position="241"/>
    </location>
</feature>
<dbReference type="Proteomes" id="UP000016930">
    <property type="component" value="Unassembled WGS sequence"/>
</dbReference>
<sequence>MFFESSGSVDGVTPGTTGLDNSIVAETIETTIAEIISSTPVNAAESRSPSTTTLVTPVSLDIMAEPGNAKQFDGDSKHHPIPSASTAPQSGTISTKEHVGAIAGATIGGVVGLTLIALFVIWCWKRRGDNGAPLARALGETQEQPMILEKAPNVESDPGSAIHSPSAATTHLSEMTEEMHVNDPKAELVMSPSGLSIRRSEGVAISGNAHVPQAITRQHEDSGVCMPHTEVMDVPPAYSQE</sequence>